<evidence type="ECO:0000313" key="2">
    <source>
        <dbReference type="EMBL" id="GGO01489.1"/>
    </source>
</evidence>
<organism evidence="2 3">
    <name type="scientific">Haloarcula pellucida</name>
    <dbReference type="NCBI Taxonomy" id="1427151"/>
    <lineage>
        <taxon>Archaea</taxon>
        <taxon>Methanobacteriati</taxon>
        <taxon>Methanobacteriota</taxon>
        <taxon>Stenosarchaea group</taxon>
        <taxon>Halobacteria</taxon>
        <taxon>Halobacteriales</taxon>
        <taxon>Haloarculaceae</taxon>
        <taxon>Haloarcula</taxon>
    </lineage>
</organism>
<feature type="transmembrane region" description="Helical" evidence="1">
    <location>
        <begin position="21"/>
        <end position="43"/>
    </location>
</feature>
<evidence type="ECO:0008006" key="4">
    <source>
        <dbReference type="Google" id="ProtNLM"/>
    </source>
</evidence>
<dbReference type="InterPro" id="IPR055713">
    <property type="entry name" value="DUF7289"/>
</dbReference>
<proteinExistence type="predicted"/>
<sequence>MSRDGREQGATTRAQSHVVGVVLLLGITAVALGSLTAVVGSVVDGQTATADEARVASALAEGLRPVEGTGPNRVRVRFSDGRLTTVSRDLRILTPSGVQRHIEVGGVVYTSGPSRVAFVGGSVVRGNPGNAWQVREPSLTVTRDNSTLVLGVPTLNESGATVSGTGGVTALLRTNVTHDHERLASADYGIAVETATPGPLVRYFRRVGARTSVRDIDGDGVPSVVANVDGQQTLHLVVHEMHTEVASG</sequence>
<name>A0A830GRR4_9EURY</name>
<dbReference type="Proteomes" id="UP000605784">
    <property type="component" value="Unassembled WGS sequence"/>
</dbReference>
<dbReference type="AlphaFoldDB" id="A0A830GRR4"/>
<dbReference type="RefSeq" id="WP_189001233.1">
    <property type="nucleotide sequence ID" value="NZ_BMOU01000006.1"/>
</dbReference>
<evidence type="ECO:0000256" key="1">
    <source>
        <dbReference type="SAM" id="Phobius"/>
    </source>
</evidence>
<reference evidence="2" key="1">
    <citation type="journal article" date="2014" name="Int. J. Syst. Evol. Microbiol.">
        <title>Complete genome sequence of Corynebacterium casei LMG S-19264T (=DSM 44701T), isolated from a smear-ripened cheese.</title>
        <authorList>
            <consortium name="US DOE Joint Genome Institute (JGI-PGF)"/>
            <person name="Walter F."/>
            <person name="Albersmeier A."/>
            <person name="Kalinowski J."/>
            <person name="Ruckert C."/>
        </authorList>
    </citation>
    <scope>NUCLEOTIDE SEQUENCE</scope>
    <source>
        <strain evidence="2">JCM 17820</strain>
    </source>
</reference>
<protein>
    <recommendedName>
        <fullName evidence="4">Type IV pilin</fullName>
    </recommendedName>
</protein>
<evidence type="ECO:0000313" key="3">
    <source>
        <dbReference type="Proteomes" id="UP000605784"/>
    </source>
</evidence>
<dbReference type="EMBL" id="BMOU01000006">
    <property type="protein sequence ID" value="GGO01489.1"/>
    <property type="molecule type" value="Genomic_DNA"/>
</dbReference>
<keyword evidence="1" id="KW-0812">Transmembrane</keyword>
<comment type="caution">
    <text evidence="2">The sequence shown here is derived from an EMBL/GenBank/DDBJ whole genome shotgun (WGS) entry which is preliminary data.</text>
</comment>
<keyword evidence="3" id="KW-1185">Reference proteome</keyword>
<gene>
    <name evidence="2" type="ORF">GCM10009030_35200</name>
</gene>
<reference evidence="2" key="2">
    <citation type="submission" date="2020-09" db="EMBL/GenBank/DDBJ databases">
        <authorList>
            <person name="Sun Q."/>
            <person name="Ohkuma M."/>
        </authorList>
    </citation>
    <scope>NUCLEOTIDE SEQUENCE</scope>
    <source>
        <strain evidence="2">JCM 17820</strain>
    </source>
</reference>
<keyword evidence="1" id="KW-0472">Membrane</keyword>
<keyword evidence="1" id="KW-1133">Transmembrane helix</keyword>
<dbReference type="Pfam" id="PF23960">
    <property type="entry name" value="DUF7289"/>
    <property type="match status" value="1"/>
</dbReference>
<accession>A0A830GRR4</accession>